<dbReference type="EMBL" id="JAXUBM010000012">
    <property type="protein sequence ID" value="MDZ5739065.1"/>
    <property type="molecule type" value="Genomic_DNA"/>
</dbReference>
<gene>
    <name evidence="2" type="ORF">SOW75_12780</name>
</gene>
<name>A0ABU5KYS5_9PSED</name>
<dbReference type="Pfam" id="PF18495">
    <property type="entry name" value="VbhA"/>
    <property type="match status" value="1"/>
</dbReference>
<sequence>MNTPESIIITNAERERRWKAVEYARASIALEGFVLSAEQEQRAQAFVNGELTLADFVSTAIEE</sequence>
<dbReference type="InterPro" id="IPR033788">
    <property type="entry name" value="VbhA-like"/>
</dbReference>
<dbReference type="Gene3D" id="1.10.8.1050">
    <property type="entry name" value="Antitoxin VbhA-like"/>
    <property type="match status" value="1"/>
</dbReference>
<evidence type="ECO:0000313" key="3">
    <source>
        <dbReference type="Proteomes" id="UP001292116"/>
    </source>
</evidence>
<organism evidence="2 3">
    <name type="scientific">Pseudomonas asiatica</name>
    <dbReference type="NCBI Taxonomy" id="2219225"/>
    <lineage>
        <taxon>Bacteria</taxon>
        <taxon>Pseudomonadati</taxon>
        <taxon>Pseudomonadota</taxon>
        <taxon>Gammaproteobacteria</taxon>
        <taxon>Pseudomonadales</taxon>
        <taxon>Pseudomonadaceae</taxon>
        <taxon>Pseudomonas</taxon>
    </lineage>
</organism>
<evidence type="ECO:0000313" key="2">
    <source>
        <dbReference type="EMBL" id="MDZ5739065.1"/>
    </source>
</evidence>
<dbReference type="InterPro" id="IPR041535">
    <property type="entry name" value="VbhA"/>
</dbReference>
<dbReference type="Proteomes" id="UP001292116">
    <property type="component" value="Unassembled WGS sequence"/>
</dbReference>
<comment type="caution">
    <text evidence="2">The sequence shown here is derived from an EMBL/GenBank/DDBJ whole genome shotgun (WGS) entry which is preliminary data.</text>
</comment>
<accession>A0ABU5KYS5</accession>
<evidence type="ECO:0000259" key="1">
    <source>
        <dbReference type="Pfam" id="PF18495"/>
    </source>
</evidence>
<proteinExistence type="predicted"/>
<dbReference type="CDD" id="cd11586">
    <property type="entry name" value="VbhA_like"/>
    <property type="match status" value="1"/>
</dbReference>
<protein>
    <submittedName>
        <fullName evidence="2">Antitoxin VbhA family protein</fullName>
    </submittedName>
</protein>
<dbReference type="InterPro" id="IPR043038">
    <property type="entry name" value="VbhA_sf"/>
</dbReference>
<feature type="domain" description="Antitoxin VbhA" evidence="1">
    <location>
        <begin position="17"/>
        <end position="60"/>
    </location>
</feature>
<dbReference type="RefSeq" id="WP_322491400.1">
    <property type="nucleotide sequence ID" value="NZ_JAXUBM010000012.1"/>
</dbReference>
<reference evidence="2 3" key="1">
    <citation type="submission" date="2023-11" db="EMBL/GenBank/DDBJ databases">
        <title>Draft genomes analysis of Pseudomonas asiatica isolated from milk, feces and farm soil of cows suffering from clinical mastitis.</title>
        <authorList>
            <person name="Rahman T."/>
            <person name="Das Z.C."/>
            <person name="Hoque M.N."/>
        </authorList>
    </citation>
    <scope>NUCLEOTIDE SEQUENCE [LARGE SCALE GENOMIC DNA]</scope>
    <source>
        <strain evidence="2 3">2F2</strain>
    </source>
</reference>
<keyword evidence="3" id="KW-1185">Reference proteome</keyword>